<gene>
    <name evidence="9" type="ORF">P154DRAFT_345130</name>
</gene>
<keyword evidence="6" id="KW-0249">Electron transport</keyword>
<dbReference type="Proteomes" id="UP000799779">
    <property type="component" value="Unassembled WGS sequence"/>
</dbReference>
<evidence type="ECO:0000256" key="5">
    <source>
        <dbReference type="ARBA" id="ARBA00022792"/>
    </source>
</evidence>
<evidence type="ECO:0000256" key="7">
    <source>
        <dbReference type="ARBA" id="ARBA00023128"/>
    </source>
</evidence>
<dbReference type="InterPro" id="IPR006806">
    <property type="entry name" value="NDUFA5"/>
</dbReference>
<evidence type="ECO:0000256" key="8">
    <source>
        <dbReference type="ARBA" id="ARBA00023136"/>
    </source>
</evidence>
<dbReference type="PANTHER" id="PTHR12653">
    <property type="entry name" value="NADH-UBIQUINONE OXIDOREDUCTASE 13 KD-B SUBUNIT"/>
    <property type="match status" value="1"/>
</dbReference>
<proteinExistence type="inferred from homology"/>
<accession>A0A6A5W0F2</accession>
<keyword evidence="4" id="KW-0679">Respiratory chain</keyword>
<evidence type="ECO:0000256" key="3">
    <source>
        <dbReference type="ARBA" id="ARBA00022448"/>
    </source>
</evidence>
<reference evidence="9" key="1">
    <citation type="journal article" date="2020" name="Stud. Mycol.">
        <title>101 Dothideomycetes genomes: a test case for predicting lifestyles and emergence of pathogens.</title>
        <authorList>
            <person name="Haridas S."/>
            <person name="Albert R."/>
            <person name="Binder M."/>
            <person name="Bloem J."/>
            <person name="Labutti K."/>
            <person name="Salamov A."/>
            <person name="Andreopoulos B."/>
            <person name="Baker S."/>
            <person name="Barry K."/>
            <person name="Bills G."/>
            <person name="Bluhm B."/>
            <person name="Cannon C."/>
            <person name="Castanera R."/>
            <person name="Culley D."/>
            <person name="Daum C."/>
            <person name="Ezra D."/>
            <person name="Gonzalez J."/>
            <person name="Henrissat B."/>
            <person name="Kuo A."/>
            <person name="Liang C."/>
            <person name="Lipzen A."/>
            <person name="Lutzoni F."/>
            <person name="Magnuson J."/>
            <person name="Mondo S."/>
            <person name="Nolan M."/>
            <person name="Ohm R."/>
            <person name="Pangilinan J."/>
            <person name="Park H.-J."/>
            <person name="Ramirez L."/>
            <person name="Alfaro M."/>
            <person name="Sun H."/>
            <person name="Tritt A."/>
            <person name="Yoshinaga Y."/>
            <person name="Zwiers L.-H."/>
            <person name="Turgeon B."/>
            <person name="Goodwin S."/>
            <person name="Spatafora J."/>
            <person name="Crous P."/>
            <person name="Grigoriev I."/>
        </authorList>
    </citation>
    <scope>NUCLEOTIDE SEQUENCE</scope>
    <source>
        <strain evidence="9">CBS 123094</strain>
    </source>
</reference>
<dbReference type="PANTHER" id="PTHR12653:SF0">
    <property type="entry name" value="NADH DEHYDROGENASE [UBIQUINONE] 1 ALPHA SUBCOMPLEX SUBUNIT 5"/>
    <property type="match status" value="1"/>
</dbReference>
<name>A0A6A5W0F2_9PLEO</name>
<dbReference type="GO" id="GO:0005743">
    <property type="term" value="C:mitochondrial inner membrane"/>
    <property type="evidence" value="ECO:0007669"/>
    <property type="project" value="UniProtKB-SubCell"/>
</dbReference>
<keyword evidence="5" id="KW-0999">Mitochondrion inner membrane</keyword>
<organism evidence="9 10">
    <name type="scientific">Amniculicola lignicola CBS 123094</name>
    <dbReference type="NCBI Taxonomy" id="1392246"/>
    <lineage>
        <taxon>Eukaryota</taxon>
        <taxon>Fungi</taxon>
        <taxon>Dikarya</taxon>
        <taxon>Ascomycota</taxon>
        <taxon>Pezizomycotina</taxon>
        <taxon>Dothideomycetes</taxon>
        <taxon>Pleosporomycetidae</taxon>
        <taxon>Pleosporales</taxon>
        <taxon>Amniculicolaceae</taxon>
        <taxon>Amniculicola</taxon>
    </lineage>
</organism>
<evidence type="ECO:0000256" key="1">
    <source>
        <dbReference type="ARBA" id="ARBA00004443"/>
    </source>
</evidence>
<sequence>MMKFLGDESVNEDQHATPVALDAEPEFTPDQISEIESLNAEPVKPLELAAEPQLTADQISDIESRIGAGLIEEVIQVAEGELGLAMTMIESKVWEELEEKAPEGQWSYFERS</sequence>
<evidence type="ECO:0000256" key="4">
    <source>
        <dbReference type="ARBA" id="ARBA00022660"/>
    </source>
</evidence>
<dbReference type="GO" id="GO:0022904">
    <property type="term" value="P:respiratory electron transport chain"/>
    <property type="evidence" value="ECO:0007669"/>
    <property type="project" value="InterPro"/>
</dbReference>
<dbReference type="EMBL" id="ML977639">
    <property type="protein sequence ID" value="KAF1995412.1"/>
    <property type="molecule type" value="Genomic_DNA"/>
</dbReference>
<keyword evidence="3" id="KW-0813">Transport</keyword>
<dbReference type="OrthoDB" id="286811at2759"/>
<evidence type="ECO:0000313" key="10">
    <source>
        <dbReference type="Proteomes" id="UP000799779"/>
    </source>
</evidence>
<comment type="similarity">
    <text evidence="2">Belongs to the complex I NDUFA5 subunit family.</text>
</comment>
<keyword evidence="8" id="KW-0472">Membrane</keyword>
<evidence type="ECO:0000313" key="9">
    <source>
        <dbReference type="EMBL" id="KAF1995412.1"/>
    </source>
</evidence>
<keyword evidence="10" id="KW-1185">Reference proteome</keyword>
<evidence type="ECO:0000256" key="6">
    <source>
        <dbReference type="ARBA" id="ARBA00022982"/>
    </source>
</evidence>
<keyword evidence="7" id="KW-0496">Mitochondrion</keyword>
<dbReference type="AlphaFoldDB" id="A0A6A5W0F2"/>
<evidence type="ECO:0000256" key="2">
    <source>
        <dbReference type="ARBA" id="ARBA00010261"/>
    </source>
</evidence>
<comment type="subcellular location">
    <subcellularLocation>
        <location evidence="1">Mitochondrion inner membrane</location>
        <topology evidence="1">Peripheral membrane protein</topology>
        <orientation evidence="1">Matrix side</orientation>
    </subcellularLocation>
</comment>
<protein>
    <submittedName>
        <fullName evidence="9">Uncharacterized protein</fullName>
    </submittedName>
</protein>